<dbReference type="RefSeq" id="WP_136357599.1">
    <property type="nucleotide sequence ID" value="NZ_CP046266.1"/>
</dbReference>
<sequence>MLKVAVIGLGDISNIHISAIQANPNVELVAVCDIDETLKDHVSGVNFYTDYQQMLEQESLDCVHNCLPHYLHYPVTKACVQKGIHVFQEKPLGLHTEEGLQLVKLEEDNRHIKIGICLQNRYNESFEKLYEIVNSGKYGKVIGIKGLVTWYRPKAYYDVKPWRGKMAYAGGGVMINQSLHTLDLMQLIGGEIESIRGSVDNLLDYDIEVEDTATANIKFKNGAKGLFFATNANTGNSSVELQVVFEQAKFTIKDSILTKVNESGKKVEIIEDTKLPGSKFYYGASHTKCINHFYTCIENNTQEYIHAKDALPSINIIDIIRESSENKKELKMEVLAK</sequence>
<gene>
    <name evidence="3" type="ORF">E6W99_21275</name>
</gene>
<dbReference type="Proteomes" id="UP000310334">
    <property type="component" value="Unassembled WGS sequence"/>
</dbReference>
<dbReference type="InterPro" id="IPR000683">
    <property type="entry name" value="Gfo/Idh/MocA-like_OxRdtase_N"/>
</dbReference>
<dbReference type="InterPro" id="IPR055170">
    <property type="entry name" value="GFO_IDH_MocA-like_dom"/>
</dbReference>
<dbReference type="PANTHER" id="PTHR43249:SF1">
    <property type="entry name" value="D-GLUCOSIDE 3-DEHYDROGENASE"/>
    <property type="match status" value="1"/>
</dbReference>
<dbReference type="PANTHER" id="PTHR43249">
    <property type="entry name" value="UDP-N-ACETYL-2-AMINO-2-DEOXY-D-GLUCURONATE OXIDASE"/>
    <property type="match status" value="1"/>
</dbReference>
<evidence type="ECO:0000259" key="1">
    <source>
        <dbReference type="Pfam" id="PF01408"/>
    </source>
</evidence>
<keyword evidence="4" id="KW-1185">Reference proteome</keyword>
<feature type="domain" description="GFO/IDH/MocA-like oxidoreductase" evidence="2">
    <location>
        <begin position="126"/>
        <end position="250"/>
    </location>
</feature>
<comment type="caution">
    <text evidence="3">The sequence shown here is derived from an EMBL/GenBank/DDBJ whole genome shotgun (WGS) entry which is preliminary data.</text>
</comment>
<organism evidence="3 4">
    <name type="scientific">Metabacillus sediminilitoris</name>
    <dbReference type="NCBI Taxonomy" id="2567941"/>
    <lineage>
        <taxon>Bacteria</taxon>
        <taxon>Bacillati</taxon>
        <taxon>Bacillota</taxon>
        <taxon>Bacilli</taxon>
        <taxon>Bacillales</taxon>
        <taxon>Bacillaceae</taxon>
        <taxon>Metabacillus</taxon>
    </lineage>
</organism>
<protein>
    <submittedName>
        <fullName evidence="3">Gfo/Idh/MocA family oxidoreductase</fullName>
    </submittedName>
</protein>
<dbReference type="AlphaFoldDB" id="A0A4V3WEI1"/>
<dbReference type="InterPro" id="IPR052515">
    <property type="entry name" value="Gfo/Idh/MocA_Oxidoreductase"/>
</dbReference>
<evidence type="ECO:0000259" key="2">
    <source>
        <dbReference type="Pfam" id="PF22725"/>
    </source>
</evidence>
<evidence type="ECO:0000313" key="3">
    <source>
        <dbReference type="EMBL" id="THF76460.1"/>
    </source>
</evidence>
<reference evidence="3 4" key="1">
    <citation type="submission" date="2019-04" db="EMBL/GenBank/DDBJ databases">
        <title>Bacillus sediminilitoris sp. nov., isolated from a tidal flat sediment on the East China Sea.</title>
        <authorList>
            <person name="Wei Y."/>
            <person name="Mao H."/>
            <person name="Fang J."/>
        </authorList>
    </citation>
    <scope>NUCLEOTIDE SEQUENCE [LARGE SCALE GENOMIC DNA]</scope>
    <source>
        <strain evidence="3 4">DSL-17</strain>
    </source>
</reference>
<dbReference type="GO" id="GO:0000166">
    <property type="term" value="F:nucleotide binding"/>
    <property type="evidence" value="ECO:0007669"/>
    <property type="project" value="InterPro"/>
</dbReference>
<dbReference type="OrthoDB" id="9815825at2"/>
<dbReference type="InterPro" id="IPR036291">
    <property type="entry name" value="NAD(P)-bd_dom_sf"/>
</dbReference>
<dbReference type="Pfam" id="PF01408">
    <property type="entry name" value="GFO_IDH_MocA"/>
    <property type="match status" value="1"/>
</dbReference>
<dbReference type="EMBL" id="SSNT01000020">
    <property type="protein sequence ID" value="THF76460.1"/>
    <property type="molecule type" value="Genomic_DNA"/>
</dbReference>
<dbReference type="Pfam" id="PF22725">
    <property type="entry name" value="GFO_IDH_MocA_C3"/>
    <property type="match status" value="1"/>
</dbReference>
<evidence type="ECO:0000313" key="4">
    <source>
        <dbReference type="Proteomes" id="UP000310334"/>
    </source>
</evidence>
<feature type="domain" description="Gfo/Idh/MocA-like oxidoreductase N-terminal" evidence="1">
    <location>
        <begin position="2"/>
        <end position="109"/>
    </location>
</feature>
<dbReference type="SUPFAM" id="SSF51735">
    <property type="entry name" value="NAD(P)-binding Rossmann-fold domains"/>
    <property type="match status" value="1"/>
</dbReference>
<dbReference type="SUPFAM" id="SSF55347">
    <property type="entry name" value="Glyceraldehyde-3-phosphate dehydrogenase-like, C-terminal domain"/>
    <property type="match status" value="1"/>
</dbReference>
<proteinExistence type="predicted"/>
<name>A0A4V3WEI1_9BACI</name>
<accession>A0A4V3WEI1</accession>
<dbReference type="Gene3D" id="3.40.50.720">
    <property type="entry name" value="NAD(P)-binding Rossmann-like Domain"/>
    <property type="match status" value="1"/>
</dbReference>
<dbReference type="Gene3D" id="3.30.360.10">
    <property type="entry name" value="Dihydrodipicolinate Reductase, domain 2"/>
    <property type="match status" value="1"/>
</dbReference>